<feature type="signal peptide" evidence="3">
    <location>
        <begin position="1"/>
        <end position="16"/>
    </location>
</feature>
<dbReference type="SMART" id="SM00211">
    <property type="entry name" value="TY"/>
    <property type="match status" value="1"/>
</dbReference>
<evidence type="ECO:0000313" key="6">
    <source>
        <dbReference type="RefSeq" id="XP_014672757.1"/>
    </source>
</evidence>
<feature type="chain" id="PRO_5047199337" evidence="3">
    <location>
        <begin position="17"/>
        <end position="125"/>
    </location>
</feature>
<organism evidence="5 6">
    <name type="scientific">Priapulus caudatus</name>
    <name type="common">Priapulid worm</name>
    <dbReference type="NCBI Taxonomy" id="37621"/>
    <lineage>
        <taxon>Eukaryota</taxon>
        <taxon>Metazoa</taxon>
        <taxon>Ecdysozoa</taxon>
        <taxon>Scalidophora</taxon>
        <taxon>Priapulida</taxon>
        <taxon>Priapulimorpha</taxon>
        <taxon>Priapulimorphida</taxon>
        <taxon>Priapulidae</taxon>
        <taxon>Priapulus</taxon>
    </lineage>
</organism>
<evidence type="ECO:0000256" key="3">
    <source>
        <dbReference type="SAM" id="SignalP"/>
    </source>
</evidence>
<evidence type="ECO:0000256" key="1">
    <source>
        <dbReference type="ARBA" id="ARBA00023157"/>
    </source>
</evidence>
<protein>
    <submittedName>
        <fullName evidence="6">Nidogen-1-like</fullName>
    </submittedName>
</protein>
<dbReference type="RefSeq" id="XP_014672757.1">
    <property type="nucleotide sequence ID" value="XM_014817271.1"/>
</dbReference>
<dbReference type="InterPro" id="IPR000716">
    <property type="entry name" value="Thyroglobulin_1"/>
</dbReference>
<dbReference type="Pfam" id="PF00086">
    <property type="entry name" value="Thyroglobulin_1"/>
    <property type="match status" value="1"/>
</dbReference>
<dbReference type="SUPFAM" id="SSF57610">
    <property type="entry name" value="Thyroglobulin type-1 domain"/>
    <property type="match status" value="1"/>
</dbReference>
<proteinExistence type="predicted"/>
<dbReference type="PROSITE" id="PS00484">
    <property type="entry name" value="THYROGLOBULIN_1_1"/>
    <property type="match status" value="1"/>
</dbReference>
<keyword evidence="1" id="KW-1015">Disulfide bond</keyword>
<evidence type="ECO:0000313" key="5">
    <source>
        <dbReference type="Proteomes" id="UP000695022"/>
    </source>
</evidence>
<name>A0ABM1EKN6_PRICU</name>
<sequence>MEKVLLLLFVASVALAGDIRPELHDSPKTRDGFALHLNDLSKLTKCQMHREMSLNAPPVLMFDIWIPECNMFNGHYLPGQCTNDGRCFCVDRVGATIDGTETTGQPKCPSVKGDNRLSHLANWPL</sequence>
<reference evidence="6" key="1">
    <citation type="submission" date="2025-08" db="UniProtKB">
        <authorList>
            <consortium name="RefSeq"/>
        </authorList>
    </citation>
    <scope>IDENTIFICATION</scope>
</reference>
<comment type="caution">
    <text evidence="2">Lacks conserved residue(s) required for the propagation of feature annotation.</text>
</comment>
<dbReference type="Proteomes" id="UP000695022">
    <property type="component" value="Unplaced"/>
</dbReference>
<evidence type="ECO:0000256" key="2">
    <source>
        <dbReference type="PROSITE-ProRule" id="PRU00500"/>
    </source>
</evidence>
<keyword evidence="3" id="KW-0732">Signal</keyword>
<keyword evidence="5" id="KW-1185">Reference proteome</keyword>
<dbReference type="Gene3D" id="4.10.800.10">
    <property type="entry name" value="Thyroglobulin type-1"/>
    <property type="match status" value="1"/>
</dbReference>
<dbReference type="PROSITE" id="PS51162">
    <property type="entry name" value="THYROGLOBULIN_1_2"/>
    <property type="match status" value="1"/>
</dbReference>
<feature type="domain" description="Thyroglobulin type-1" evidence="4">
    <location>
        <begin position="43"/>
        <end position="108"/>
    </location>
</feature>
<dbReference type="InterPro" id="IPR036857">
    <property type="entry name" value="Thyroglobulin_1_sf"/>
</dbReference>
<gene>
    <name evidence="6" type="primary">LOC106813204</name>
</gene>
<accession>A0ABM1EKN6</accession>
<evidence type="ECO:0000259" key="4">
    <source>
        <dbReference type="PROSITE" id="PS51162"/>
    </source>
</evidence>
<dbReference type="GeneID" id="106813204"/>